<accession>S7ZVG1</accession>
<proteinExistence type="inferred from homology"/>
<dbReference type="AlphaFoldDB" id="S7ZVG1"/>
<dbReference type="PANTHER" id="PTHR45820:SF5">
    <property type="entry name" value="DIFFUSION FACILITATOR FAMILY METAL ION TRANSPORTER, PUTATIVE-RELATED"/>
    <property type="match status" value="1"/>
</dbReference>
<dbReference type="HOGENOM" id="CLU_013430_4_0_1"/>
<dbReference type="PANTHER" id="PTHR45820">
    <property type="entry name" value="FI23527P1"/>
    <property type="match status" value="1"/>
</dbReference>
<dbReference type="GO" id="GO:0006882">
    <property type="term" value="P:intracellular zinc ion homeostasis"/>
    <property type="evidence" value="ECO:0007669"/>
    <property type="project" value="TreeGrafter"/>
</dbReference>
<keyword evidence="12" id="KW-1185">Reference proteome</keyword>
<dbReference type="NCBIfam" id="TIGR01297">
    <property type="entry name" value="CDF"/>
    <property type="match status" value="1"/>
</dbReference>
<dbReference type="InterPro" id="IPR002524">
    <property type="entry name" value="Cation_efflux"/>
</dbReference>
<comment type="subcellular location">
    <subcellularLocation>
        <location evidence="1">Membrane</location>
        <topology evidence="1">Multi-pass membrane protein</topology>
    </subcellularLocation>
</comment>
<evidence type="ECO:0000256" key="2">
    <source>
        <dbReference type="ARBA" id="ARBA00008873"/>
    </source>
</evidence>
<evidence type="ECO:0000313" key="12">
    <source>
        <dbReference type="Proteomes" id="UP000019376"/>
    </source>
</evidence>
<feature type="transmembrane region" description="Helical" evidence="8">
    <location>
        <begin position="79"/>
        <end position="101"/>
    </location>
</feature>
<evidence type="ECO:0000256" key="5">
    <source>
        <dbReference type="ARBA" id="ARBA00022833"/>
    </source>
</evidence>
<feature type="transmembrane region" description="Helical" evidence="8">
    <location>
        <begin position="220"/>
        <end position="237"/>
    </location>
</feature>
<evidence type="ECO:0000256" key="3">
    <source>
        <dbReference type="ARBA" id="ARBA00022448"/>
    </source>
</evidence>
<gene>
    <name evidence="11" type="ORF">PDE_07706</name>
</gene>
<keyword evidence="7 8" id="KW-0472">Membrane</keyword>
<organism evidence="11 12">
    <name type="scientific">Penicillium oxalicum (strain 114-2 / CGMCC 5302)</name>
    <name type="common">Penicillium decumbens</name>
    <dbReference type="NCBI Taxonomy" id="933388"/>
    <lineage>
        <taxon>Eukaryota</taxon>
        <taxon>Fungi</taxon>
        <taxon>Dikarya</taxon>
        <taxon>Ascomycota</taxon>
        <taxon>Pezizomycotina</taxon>
        <taxon>Eurotiomycetes</taxon>
        <taxon>Eurotiomycetidae</taxon>
        <taxon>Eurotiales</taxon>
        <taxon>Aspergillaceae</taxon>
        <taxon>Penicillium</taxon>
    </lineage>
</organism>
<dbReference type="InterPro" id="IPR027469">
    <property type="entry name" value="Cation_efflux_TMD_sf"/>
</dbReference>
<evidence type="ECO:0000256" key="4">
    <source>
        <dbReference type="ARBA" id="ARBA00022692"/>
    </source>
</evidence>
<dbReference type="Pfam" id="PF16916">
    <property type="entry name" value="ZT_dimer"/>
    <property type="match status" value="1"/>
</dbReference>
<keyword evidence="6 8" id="KW-1133">Transmembrane helix</keyword>
<dbReference type="SUPFAM" id="SSF161111">
    <property type="entry name" value="Cation efflux protein transmembrane domain-like"/>
    <property type="match status" value="1"/>
</dbReference>
<dbReference type="GO" id="GO:0016020">
    <property type="term" value="C:membrane"/>
    <property type="evidence" value="ECO:0007669"/>
    <property type="project" value="UniProtKB-SubCell"/>
</dbReference>
<feature type="domain" description="Cation efflux protein cytoplasmic" evidence="10">
    <location>
        <begin position="250"/>
        <end position="323"/>
    </location>
</feature>
<dbReference type="GO" id="GO:0005385">
    <property type="term" value="F:zinc ion transmembrane transporter activity"/>
    <property type="evidence" value="ECO:0007669"/>
    <property type="project" value="TreeGrafter"/>
</dbReference>
<dbReference type="STRING" id="933388.S7ZVG1"/>
<evidence type="ECO:0000256" key="6">
    <source>
        <dbReference type="ARBA" id="ARBA00022989"/>
    </source>
</evidence>
<dbReference type="OrthoDB" id="9944568at2759"/>
<feature type="transmembrane region" description="Helical" evidence="8">
    <location>
        <begin position="185"/>
        <end position="208"/>
    </location>
</feature>
<comment type="similarity">
    <text evidence="2">Belongs to the cation diffusion facilitator (CDF) transporter (TC 2.A.4) family. SLC30A subfamily.</text>
</comment>
<dbReference type="eggNOG" id="KOG1483">
    <property type="taxonomic scope" value="Eukaryota"/>
</dbReference>
<dbReference type="Gene3D" id="1.20.1510.10">
    <property type="entry name" value="Cation efflux protein transmembrane domain"/>
    <property type="match status" value="1"/>
</dbReference>
<dbReference type="SUPFAM" id="SSF160240">
    <property type="entry name" value="Cation efflux protein cytoplasmic domain-like"/>
    <property type="match status" value="1"/>
</dbReference>
<evidence type="ECO:0000259" key="9">
    <source>
        <dbReference type="Pfam" id="PF01545"/>
    </source>
</evidence>
<feature type="transmembrane region" description="Helical" evidence="8">
    <location>
        <begin position="12"/>
        <end position="31"/>
    </location>
</feature>
<feature type="domain" description="Cation efflux protein transmembrane" evidence="9">
    <location>
        <begin position="12"/>
        <end position="245"/>
    </location>
</feature>
<evidence type="ECO:0000256" key="7">
    <source>
        <dbReference type="ARBA" id="ARBA00023136"/>
    </source>
</evidence>
<reference evidence="11 12" key="1">
    <citation type="journal article" date="2013" name="PLoS ONE">
        <title>Genomic and secretomic analyses reveal unique features of the lignocellulolytic enzyme system of Penicillium decumbens.</title>
        <authorList>
            <person name="Liu G."/>
            <person name="Zhang L."/>
            <person name="Wei X."/>
            <person name="Zou G."/>
            <person name="Qin Y."/>
            <person name="Ma L."/>
            <person name="Li J."/>
            <person name="Zheng H."/>
            <person name="Wang S."/>
            <person name="Wang C."/>
            <person name="Xun L."/>
            <person name="Zhao G.-P."/>
            <person name="Zhou Z."/>
            <person name="Qu Y."/>
        </authorList>
    </citation>
    <scope>NUCLEOTIDE SEQUENCE [LARGE SCALE GENOMIC DNA]</scope>
    <source>
        <strain evidence="12">114-2 / CGMCC 5302</strain>
    </source>
</reference>
<evidence type="ECO:0000256" key="8">
    <source>
        <dbReference type="SAM" id="Phobius"/>
    </source>
</evidence>
<dbReference type="PhylomeDB" id="S7ZVG1"/>
<dbReference type="InterPro" id="IPR058533">
    <property type="entry name" value="Cation_efflux_TM"/>
</dbReference>
<evidence type="ECO:0008006" key="13">
    <source>
        <dbReference type="Google" id="ProtNLM"/>
    </source>
</evidence>
<dbReference type="Pfam" id="PF01545">
    <property type="entry name" value="Cation_efflux"/>
    <property type="match status" value="1"/>
</dbReference>
<dbReference type="InterPro" id="IPR036837">
    <property type="entry name" value="Cation_efflux_CTD_sf"/>
</dbReference>
<keyword evidence="3" id="KW-0813">Transport</keyword>
<evidence type="ECO:0000259" key="10">
    <source>
        <dbReference type="Pfam" id="PF16916"/>
    </source>
</evidence>
<feature type="transmembrane region" description="Helical" evidence="8">
    <location>
        <begin position="113"/>
        <end position="134"/>
    </location>
</feature>
<dbReference type="Proteomes" id="UP000019376">
    <property type="component" value="Unassembled WGS sequence"/>
</dbReference>
<name>S7ZVG1_PENO1</name>
<sequence>MGLHLSQSTRLQIVIGISLAFFIAEISIGFYTSSLALVADAFHYLNDLIGFVVAFVALKISSKKDSPSDLSFGWQRSRLLGAFFNGVFLLALGVSIFLQSIERFISLKIVESPKLVTIVGCVGLGLNLISATFLHEHGHSHGEAFPGHIASAESGIEMISTLHDNHRHNNIQVAKKGYDLGMLGVLIHVLGDAANNVGVIISGLVIWLTSSPARFYADPAVSMAIAIVILTTSLPLVRNSGRILLESVPTGINLADVKHDLESISGVRSVHELHVWRLNQEKALASVHVTVEDQGVSDFVQIAKTMSDCFHSYGVHSATVQPELRAPRSAHENSGPVGPDTFSQLCQVKCGTTSCEILTCCG</sequence>
<dbReference type="EMBL" id="KB644414">
    <property type="protein sequence ID" value="EPS32746.1"/>
    <property type="molecule type" value="Genomic_DNA"/>
</dbReference>
<keyword evidence="4 8" id="KW-0812">Transmembrane</keyword>
<protein>
    <recommendedName>
        <fullName evidence="13">Cation efflux protein</fullName>
    </recommendedName>
</protein>
<keyword evidence="5" id="KW-0862">Zinc</keyword>
<dbReference type="InterPro" id="IPR027470">
    <property type="entry name" value="Cation_efflux_CTD"/>
</dbReference>
<feature type="transmembrane region" description="Helical" evidence="8">
    <location>
        <begin position="37"/>
        <end position="58"/>
    </location>
</feature>
<evidence type="ECO:0000313" key="11">
    <source>
        <dbReference type="EMBL" id="EPS32746.1"/>
    </source>
</evidence>
<evidence type="ECO:0000256" key="1">
    <source>
        <dbReference type="ARBA" id="ARBA00004141"/>
    </source>
</evidence>